<accession>A0A9P8QGZ4</accession>
<keyword evidence="2" id="KW-0732">Signal</keyword>
<name>A0A9P8QGZ4_9HYPO</name>
<feature type="region of interest" description="Disordered" evidence="1">
    <location>
        <begin position="123"/>
        <end position="147"/>
    </location>
</feature>
<evidence type="ECO:0000256" key="1">
    <source>
        <dbReference type="SAM" id="MobiDB-lite"/>
    </source>
</evidence>
<feature type="compositionally biased region" description="Polar residues" evidence="1">
    <location>
        <begin position="126"/>
        <end position="147"/>
    </location>
</feature>
<dbReference type="EMBL" id="JAIWOZ010000004">
    <property type="protein sequence ID" value="KAH6606041.1"/>
    <property type="molecule type" value="Genomic_DNA"/>
</dbReference>
<reference evidence="3" key="1">
    <citation type="submission" date="2021-08" db="EMBL/GenBank/DDBJ databases">
        <title>Chromosome-Level Trichoderma cornu-damae using Hi-C Data.</title>
        <authorList>
            <person name="Kim C.S."/>
        </authorList>
    </citation>
    <scope>NUCLEOTIDE SEQUENCE</scope>
    <source>
        <strain evidence="3">KA19-0412C</strain>
    </source>
</reference>
<dbReference type="OrthoDB" id="5103851at2759"/>
<proteinExistence type="predicted"/>
<evidence type="ECO:0000313" key="4">
    <source>
        <dbReference type="Proteomes" id="UP000827724"/>
    </source>
</evidence>
<feature type="signal peptide" evidence="2">
    <location>
        <begin position="1"/>
        <end position="20"/>
    </location>
</feature>
<keyword evidence="4" id="KW-1185">Reference proteome</keyword>
<evidence type="ECO:0000313" key="3">
    <source>
        <dbReference type="EMBL" id="KAH6606041.1"/>
    </source>
</evidence>
<gene>
    <name evidence="3" type="ORF">Trco_005194</name>
</gene>
<dbReference type="AlphaFoldDB" id="A0A9P8QGZ4"/>
<evidence type="ECO:0008006" key="5">
    <source>
        <dbReference type="Google" id="ProtNLM"/>
    </source>
</evidence>
<feature type="chain" id="PRO_5040344496" description="Cell wall protein" evidence="2">
    <location>
        <begin position="21"/>
        <end position="227"/>
    </location>
</feature>
<protein>
    <recommendedName>
        <fullName evidence="5">Cell wall protein</fullName>
    </recommendedName>
</protein>
<evidence type="ECO:0000256" key="2">
    <source>
        <dbReference type="SAM" id="SignalP"/>
    </source>
</evidence>
<comment type="caution">
    <text evidence="3">The sequence shown here is derived from an EMBL/GenBank/DDBJ whole genome shotgun (WGS) entry which is preliminary data.</text>
</comment>
<feature type="compositionally biased region" description="Polar residues" evidence="1">
    <location>
        <begin position="167"/>
        <end position="195"/>
    </location>
</feature>
<dbReference type="Proteomes" id="UP000827724">
    <property type="component" value="Unassembled WGS sequence"/>
</dbReference>
<sequence>MAAPKMTMALASLLLSGAFAITPYSDGQATVTVEPQQIGSTTSNVLGILIYSMNCCTVVESTQCQVSLSTATDAVPPESSAAYSAPVVEPTTQDAYPATSAVVDTIAHGWPVPTTVVTEVAPGAPQPTSQPAATVVSATEGTGNPTLETDSVLAATGSAEVTSGTLSASSSITGKQQANSTSVFTHDSPSGSMTAPSAPDRTNAGAALKAFPSIAFGVATMAVAYLI</sequence>
<feature type="region of interest" description="Disordered" evidence="1">
    <location>
        <begin position="167"/>
        <end position="199"/>
    </location>
</feature>
<organism evidence="3 4">
    <name type="scientific">Trichoderma cornu-damae</name>
    <dbReference type="NCBI Taxonomy" id="654480"/>
    <lineage>
        <taxon>Eukaryota</taxon>
        <taxon>Fungi</taxon>
        <taxon>Dikarya</taxon>
        <taxon>Ascomycota</taxon>
        <taxon>Pezizomycotina</taxon>
        <taxon>Sordariomycetes</taxon>
        <taxon>Hypocreomycetidae</taxon>
        <taxon>Hypocreales</taxon>
        <taxon>Hypocreaceae</taxon>
        <taxon>Trichoderma</taxon>
    </lineage>
</organism>